<comment type="caution">
    <text evidence="1">The sequence shown here is derived from an EMBL/GenBank/DDBJ whole genome shotgun (WGS) entry which is preliminary data.</text>
</comment>
<dbReference type="AlphaFoldDB" id="A0A0P7Y5W4"/>
<organism evidence="1 2">
    <name type="scientific">Scleropages formosus</name>
    <name type="common">Asian bonytongue</name>
    <name type="synonym">Osteoglossum formosum</name>
    <dbReference type="NCBI Taxonomy" id="113540"/>
    <lineage>
        <taxon>Eukaryota</taxon>
        <taxon>Metazoa</taxon>
        <taxon>Chordata</taxon>
        <taxon>Craniata</taxon>
        <taxon>Vertebrata</taxon>
        <taxon>Euteleostomi</taxon>
        <taxon>Actinopterygii</taxon>
        <taxon>Neopterygii</taxon>
        <taxon>Teleostei</taxon>
        <taxon>Osteoglossocephala</taxon>
        <taxon>Osteoglossomorpha</taxon>
        <taxon>Osteoglossiformes</taxon>
        <taxon>Osteoglossidae</taxon>
        <taxon>Scleropages</taxon>
    </lineage>
</organism>
<accession>A0A0P7Y5W4</accession>
<feature type="non-terminal residue" evidence="1">
    <location>
        <position position="193"/>
    </location>
</feature>
<name>A0A0P7Y5W4_SCLFO</name>
<reference evidence="1 2" key="1">
    <citation type="submission" date="2015-08" db="EMBL/GenBank/DDBJ databases">
        <title>The genome of the Asian arowana (Scleropages formosus).</title>
        <authorList>
            <person name="Tan M.H."/>
            <person name="Gan H.M."/>
            <person name="Croft L.J."/>
            <person name="Austin C.M."/>
        </authorList>
    </citation>
    <scope>NUCLEOTIDE SEQUENCE [LARGE SCALE GENOMIC DNA]</scope>
    <source>
        <strain evidence="1">Aro1</strain>
    </source>
</reference>
<dbReference type="Proteomes" id="UP000034805">
    <property type="component" value="Unassembled WGS sequence"/>
</dbReference>
<dbReference type="EMBL" id="JARO02010012">
    <property type="protein sequence ID" value="KPP61059.1"/>
    <property type="molecule type" value="Genomic_DNA"/>
</dbReference>
<evidence type="ECO:0000313" key="2">
    <source>
        <dbReference type="Proteomes" id="UP000034805"/>
    </source>
</evidence>
<sequence>MHFVIRNYKSLDKEAITLRRYRGMRECIYPAFFKAMSHLDHIGMTLSMLRTGQELLFCGAVGGLLYSCCQQLHHFLSQPNNSFWVAETMVNSQSKIPGMVGVLGKKGNKVETRWKQGGNIGNGGHYGDHGSYGETLFSILLCHSYSTRRPWAAGWRSLSLTSVWSVASHTSSWRQALSKQPPLSCSASWASSA</sequence>
<proteinExistence type="predicted"/>
<protein>
    <submittedName>
        <fullName evidence="1">Uncharacterized protein</fullName>
    </submittedName>
</protein>
<gene>
    <name evidence="1" type="ORF">Z043_120888</name>
</gene>
<evidence type="ECO:0000313" key="1">
    <source>
        <dbReference type="EMBL" id="KPP61059.1"/>
    </source>
</evidence>